<name>A0AAE1D2V9_9GAST</name>
<dbReference type="EMBL" id="JAWDGP010005615">
    <property type="protein sequence ID" value="KAK3754977.1"/>
    <property type="molecule type" value="Genomic_DNA"/>
</dbReference>
<reference evidence="2" key="1">
    <citation type="journal article" date="2023" name="G3 (Bethesda)">
        <title>A reference genome for the long-term kleptoplast-retaining sea slug Elysia crispata morphotype clarki.</title>
        <authorList>
            <person name="Eastman K.E."/>
            <person name="Pendleton A.L."/>
            <person name="Shaikh M.A."/>
            <person name="Suttiyut T."/>
            <person name="Ogas R."/>
            <person name="Tomko P."/>
            <person name="Gavelis G."/>
            <person name="Widhalm J.R."/>
            <person name="Wisecaver J.H."/>
        </authorList>
    </citation>
    <scope>NUCLEOTIDE SEQUENCE</scope>
    <source>
        <strain evidence="2">ECLA1</strain>
    </source>
</reference>
<keyword evidence="1" id="KW-0732">Signal</keyword>
<proteinExistence type="predicted"/>
<accession>A0AAE1D2V9</accession>
<sequence>MGQMGQLSFLLLTFALVSTVSGQSYYHGLGKQDGVEKVRPRTSGDISESSNSGDIGEATNFRRYWRGLELPEILARPGTSGDIGEASNFRRYWRVLGLPEILARPRTSGDIGEVTNFRRYWRGLELPEILARLETGMGHPCKTQGKRFITGPQTI</sequence>
<protein>
    <submittedName>
        <fullName evidence="2">Uncharacterized protein</fullName>
    </submittedName>
</protein>
<comment type="caution">
    <text evidence="2">The sequence shown here is derived from an EMBL/GenBank/DDBJ whole genome shotgun (WGS) entry which is preliminary data.</text>
</comment>
<evidence type="ECO:0000313" key="2">
    <source>
        <dbReference type="EMBL" id="KAK3754977.1"/>
    </source>
</evidence>
<dbReference type="AlphaFoldDB" id="A0AAE1D2V9"/>
<gene>
    <name evidence="2" type="ORF">RRG08_065024</name>
</gene>
<keyword evidence="3" id="KW-1185">Reference proteome</keyword>
<dbReference type="Proteomes" id="UP001283361">
    <property type="component" value="Unassembled WGS sequence"/>
</dbReference>
<organism evidence="2 3">
    <name type="scientific">Elysia crispata</name>
    <name type="common">lettuce slug</name>
    <dbReference type="NCBI Taxonomy" id="231223"/>
    <lineage>
        <taxon>Eukaryota</taxon>
        <taxon>Metazoa</taxon>
        <taxon>Spiralia</taxon>
        <taxon>Lophotrochozoa</taxon>
        <taxon>Mollusca</taxon>
        <taxon>Gastropoda</taxon>
        <taxon>Heterobranchia</taxon>
        <taxon>Euthyneura</taxon>
        <taxon>Panpulmonata</taxon>
        <taxon>Sacoglossa</taxon>
        <taxon>Placobranchoidea</taxon>
        <taxon>Plakobranchidae</taxon>
        <taxon>Elysia</taxon>
    </lineage>
</organism>
<evidence type="ECO:0000256" key="1">
    <source>
        <dbReference type="SAM" id="SignalP"/>
    </source>
</evidence>
<feature type="signal peptide" evidence="1">
    <location>
        <begin position="1"/>
        <end position="22"/>
    </location>
</feature>
<feature type="chain" id="PRO_5042213791" evidence="1">
    <location>
        <begin position="23"/>
        <end position="155"/>
    </location>
</feature>
<evidence type="ECO:0000313" key="3">
    <source>
        <dbReference type="Proteomes" id="UP001283361"/>
    </source>
</evidence>